<keyword evidence="1" id="KW-1133">Transmembrane helix</keyword>
<feature type="transmembrane region" description="Helical" evidence="1">
    <location>
        <begin position="42"/>
        <end position="63"/>
    </location>
</feature>
<evidence type="ECO:0000313" key="2">
    <source>
        <dbReference type="EMBL" id="GKX64138.1"/>
    </source>
</evidence>
<reference evidence="2" key="1">
    <citation type="submission" date="2022-06" db="EMBL/GenBank/DDBJ databases">
        <title>Draft genome sequences of Pragia fontium str. JCM24417.</title>
        <authorList>
            <person name="Wakabayashi Y."/>
            <person name="Kojima K."/>
        </authorList>
    </citation>
    <scope>NUCLEOTIDE SEQUENCE</scope>
    <source>
        <strain evidence="2">JCM 24417</strain>
    </source>
</reference>
<keyword evidence="1" id="KW-0812">Transmembrane</keyword>
<name>A0ABQ5LKJ5_9GAMM</name>
<evidence type="ECO:0000313" key="3">
    <source>
        <dbReference type="Proteomes" id="UP001059610"/>
    </source>
</evidence>
<organism evidence="2 3">
    <name type="scientific">Pragia fontium</name>
    <dbReference type="NCBI Taxonomy" id="82985"/>
    <lineage>
        <taxon>Bacteria</taxon>
        <taxon>Pseudomonadati</taxon>
        <taxon>Pseudomonadota</taxon>
        <taxon>Gammaproteobacteria</taxon>
        <taxon>Enterobacterales</taxon>
        <taxon>Budviciaceae</taxon>
        <taxon>Pragia</taxon>
    </lineage>
</organism>
<gene>
    <name evidence="2" type="ORF">SOASR032_27070</name>
</gene>
<feature type="transmembrane region" description="Helical" evidence="1">
    <location>
        <begin position="12"/>
        <end position="30"/>
    </location>
</feature>
<protein>
    <submittedName>
        <fullName evidence="2">Uncharacterized protein</fullName>
    </submittedName>
</protein>
<comment type="caution">
    <text evidence="2">The sequence shown here is derived from an EMBL/GenBank/DDBJ whole genome shotgun (WGS) entry which is preliminary data.</text>
</comment>
<keyword evidence="3" id="KW-1185">Reference proteome</keyword>
<dbReference type="Proteomes" id="UP001059610">
    <property type="component" value="Unassembled WGS sequence"/>
</dbReference>
<keyword evidence="1" id="KW-0472">Membrane</keyword>
<sequence>MPLNNQSEGETGVGGVAALAAGVPVAWLGPTHIRAKKHPCPVALDGYIFLALMTTGIFTALNLKSFSTISMSRNTGPYYNE</sequence>
<accession>A0ABQ5LKJ5</accession>
<evidence type="ECO:0000256" key="1">
    <source>
        <dbReference type="SAM" id="Phobius"/>
    </source>
</evidence>
<dbReference type="EMBL" id="BRLJ01000008">
    <property type="protein sequence ID" value="GKX64138.1"/>
    <property type="molecule type" value="Genomic_DNA"/>
</dbReference>
<proteinExistence type="predicted"/>